<gene>
    <name evidence="1" type="ordered locus">Dde_2572</name>
</gene>
<organism evidence="1 2">
    <name type="scientific">Oleidesulfovibrio alaskensis (strain ATCC BAA-1058 / DSM 17464 / G20)</name>
    <name type="common">Desulfovibrio alaskensis</name>
    <dbReference type="NCBI Taxonomy" id="207559"/>
    <lineage>
        <taxon>Bacteria</taxon>
        <taxon>Pseudomonadati</taxon>
        <taxon>Thermodesulfobacteriota</taxon>
        <taxon>Desulfovibrionia</taxon>
        <taxon>Desulfovibrionales</taxon>
        <taxon>Desulfovibrionaceae</taxon>
        <taxon>Oleidesulfovibrio</taxon>
    </lineage>
</organism>
<dbReference type="RefSeq" id="WP_011368417.1">
    <property type="nucleotide sequence ID" value="NC_007519.1"/>
</dbReference>
<proteinExistence type="predicted"/>
<evidence type="ECO:0000313" key="1">
    <source>
        <dbReference type="EMBL" id="ABB39368.1"/>
    </source>
</evidence>
<reference evidence="1 2" key="1">
    <citation type="journal article" date="2011" name="J. Bacteriol.">
        <title>Complete genome sequence and updated annotation of Desulfovibrio alaskensis G20.</title>
        <authorList>
            <person name="Hauser L.J."/>
            <person name="Land M.L."/>
            <person name="Brown S.D."/>
            <person name="Larimer F."/>
            <person name="Keller K.L."/>
            <person name="Rapp-Giles B.J."/>
            <person name="Price M.N."/>
            <person name="Lin M."/>
            <person name="Bruce D.C."/>
            <person name="Detter J.C."/>
            <person name="Tapia R."/>
            <person name="Han C.S."/>
            <person name="Goodwin L.A."/>
            <person name="Cheng J.F."/>
            <person name="Pitluck S."/>
            <person name="Copeland A."/>
            <person name="Lucas S."/>
            <person name="Nolan M."/>
            <person name="Lapidus A.L."/>
            <person name="Palumbo A.V."/>
            <person name="Wall J.D."/>
        </authorList>
    </citation>
    <scope>NUCLEOTIDE SEQUENCE [LARGE SCALE GENOMIC DNA]</scope>
    <source>
        <strain evidence="2">ATCC BAA 1058 / DSM 17464 / G20</strain>
    </source>
</reference>
<dbReference type="Proteomes" id="UP000002710">
    <property type="component" value="Chromosome"/>
</dbReference>
<name>Q30Y78_OLEA2</name>
<accession>Q30Y78</accession>
<dbReference type="eggNOG" id="ENOG50317ZA">
    <property type="taxonomic scope" value="Bacteria"/>
</dbReference>
<protein>
    <submittedName>
        <fullName evidence="1">Uncharacterized protein</fullName>
    </submittedName>
</protein>
<sequence>MSVIQDNLHAMEQVLRHLRSAEHDSAEARLCQWALAEICEQSGAYAATVLAKTPFAAQFGSVLAEAAESGNCFALLETLTLFCRERVLRRPDMPESSMEAALFSYFVHSGEWTFADGTLVTDWFYVRLPVMVLFDLCTTAMHGSGGGVSAAVHG</sequence>
<dbReference type="EMBL" id="CP000112">
    <property type="protein sequence ID" value="ABB39368.1"/>
    <property type="molecule type" value="Genomic_DNA"/>
</dbReference>
<dbReference type="HOGENOM" id="CLU_1701400_0_0_7"/>
<dbReference type="AlphaFoldDB" id="Q30Y78"/>
<dbReference type="KEGG" id="dde:Dde_2572"/>
<keyword evidence="2" id="KW-1185">Reference proteome</keyword>
<evidence type="ECO:0000313" key="2">
    <source>
        <dbReference type="Proteomes" id="UP000002710"/>
    </source>
</evidence>